<dbReference type="CDD" id="cd02897">
    <property type="entry name" value="A2M_2"/>
    <property type="match status" value="1"/>
</dbReference>
<evidence type="ECO:0000256" key="1">
    <source>
        <dbReference type="ARBA" id="ARBA00022729"/>
    </source>
</evidence>
<proteinExistence type="predicted"/>
<evidence type="ECO:0000259" key="7">
    <source>
        <dbReference type="SMART" id="SM01361"/>
    </source>
</evidence>
<dbReference type="SMART" id="SM01360">
    <property type="entry name" value="A2M"/>
    <property type="match status" value="1"/>
</dbReference>
<keyword evidence="1 4" id="KW-0732">Signal</keyword>
<feature type="domain" description="Alpha-2-macroglobulin" evidence="6">
    <location>
        <begin position="774"/>
        <end position="863"/>
    </location>
</feature>
<dbReference type="InterPro" id="IPR013783">
    <property type="entry name" value="Ig-like_fold"/>
</dbReference>
<gene>
    <name evidence="8" type="ORF">PPYR_01283</name>
</gene>
<dbReference type="Gene3D" id="2.60.120.1540">
    <property type="match status" value="1"/>
</dbReference>
<dbReference type="Gene3D" id="2.60.40.1930">
    <property type="match status" value="2"/>
</dbReference>
<protein>
    <recommendedName>
        <fullName evidence="10">Alpha-2-macroglobulin domain-containing protein</fullName>
    </recommendedName>
</protein>
<evidence type="ECO:0000256" key="2">
    <source>
        <dbReference type="ARBA" id="ARBA00023157"/>
    </source>
</evidence>
<dbReference type="SUPFAM" id="SSF49410">
    <property type="entry name" value="Alpha-macroglobulin receptor domain"/>
    <property type="match status" value="1"/>
</dbReference>
<dbReference type="Gene3D" id="2.60.40.1940">
    <property type="match status" value="1"/>
</dbReference>
<dbReference type="Pfam" id="PF07703">
    <property type="entry name" value="A2M_BRD"/>
    <property type="match status" value="1"/>
</dbReference>
<dbReference type="Gene3D" id="2.20.130.20">
    <property type="match status" value="1"/>
</dbReference>
<dbReference type="Pfam" id="PF01835">
    <property type="entry name" value="MG2"/>
    <property type="match status" value="1"/>
</dbReference>
<dbReference type="InterPro" id="IPR002890">
    <property type="entry name" value="MG2"/>
</dbReference>
<dbReference type="Pfam" id="PF07678">
    <property type="entry name" value="TED_complement"/>
    <property type="match status" value="1"/>
</dbReference>
<dbReference type="InterPro" id="IPR001599">
    <property type="entry name" value="Macroglobln_a2"/>
</dbReference>
<dbReference type="InterPro" id="IPR011625">
    <property type="entry name" value="A2M_N_BRD"/>
</dbReference>
<feature type="signal peptide" evidence="4">
    <location>
        <begin position="1"/>
        <end position="25"/>
    </location>
</feature>
<evidence type="ECO:0000256" key="3">
    <source>
        <dbReference type="ARBA" id="ARBA00023180"/>
    </source>
</evidence>
<evidence type="ECO:0000256" key="4">
    <source>
        <dbReference type="SAM" id="SignalP"/>
    </source>
</evidence>
<sequence length="1557" mass="175594">MTVLETMKDLSKFLVLLTVMQYAWSDDDSDYLKRGKSRFIFTSPKTLIAGQNETVCLSLHDTIPPPEVKVEIKIREKHHSTTHLMSSDHECFPIAVPKLRSHVKVAQFASLHMQFHANGKLHSGHTQEPVLIYPGYNIIFIETDKNIYKANDKVKIRILVLTPDLKAPIKHAIPVIKILNPNGITVTIWENIPTELGLVQLEHQLPPDVTKGKWMIDLIETSKTFEVSNYVLPRFSINLKTPQKIYSGAHRVKFNLCGKYFYGESVKGIGMVRITMNENRQTINKAKQLRNGCSRIEFSNEELNLKQYINTDINVIATITEKGSDRSETITSSITITNHPFKLKFIDTHRHFQPGLPYYGLIRAVENFVPLSGETIVVCYNVAVEKIWNIVDIKQCSNFTFGRDNTISFNILPVKDNIIQIRLYAKSLNHTLQLEWKREQKYPDALRKEINAYLTLNRWHSHSGSYIRIDQTHRGIAKCKELQQFTIHYAIPKLRNHERIDFHYMIKARNNIHRIGTINGVIHKHRLFNFTELANVVGSTHRYTKREASSSKFLLKFKMDINIIARYEVIIYHVLKNGEVVAANLEVPIHNCLMNKVETSFSSRQYYPGEKASFTIKTSPQSLCAVTAIDKAVAVAQNTQLGIKALLESFLVEHAPKHSNKLNCLPRSQKKSAVIAAEESPRKRSKRDYGMSSSNQFDTFEAFDSFGVVVITNMKIIMKPCLQDGPLMIHEPAESSNLPDSRAAEFLSNSMPESYYNINADSYGSHLRSFFPETWLWELVPIGQHHTKISRDLPHTITNWVTNTLCISQKLGVGISRPTEITVFLPFFVEVVSPPSIKRYEYLHLDVILYNYLNHSLPVRVTLGFSDGLIMPEGTEKRSQVHCISARESKTVLFTLQGLIFGKSSINVMAEIESSYPEECGPEVIINRRDMVAKEVVIEAEGHPVTITKSVILCTNDTTQINNISWPLELPTDMIENSAKAKLVINGDLLGPTIHNLEKLLVVPTGCGEQIMATLAPNLFILQYLKATGSLTPSLQQRARRNLKIGYQRILDYVHNDGSFSAFGYHDQSGSTFLTAFVVKVLQQSKEYVYIDQNVINNAVRWIINNQLENGCFATISHVFHDMGGTLTENSTAALTSYVIISLLESGIELSEKVKTNAKYCIRGHFSPDKYTLAISTYALSLIGWESEAKRCLSKLLQVATQQDNLVWWSSSGAASTNIEMTAYVLMSLVYQNSTENLIYANAAVRWLTSQRGGHGGFISTQDTVVALDAITKYALLVHSSTTDLHVTVALGQEENEIIIKSKDRLKTKEQIVKKLPNKVDVTIEGKGCVLIQSNLDYNLESVANSEAFKLAVDVDSVSSSDQCSMAVVSACVSYVGNAIHSNMAILEITLPSGYEPDRASLFRLVEENQSKVKKFEESINRVVLYFTEIDNEPICVPFTIVEHSRIGSRMDANVKLYDYYNPDIQVTMRYNVSTCIPKEVVAIPTLSDSRIMIDETKEDSSELIENIIEVNTQKSEESDLGLNPDFVDVDIDLAVPDGWEANAPVYVKPPNENIND</sequence>
<dbReference type="SUPFAM" id="SSF48239">
    <property type="entry name" value="Terpenoid cyclases/Protein prenyltransferases"/>
    <property type="match status" value="1"/>
</dbReference>
<dbReference type="Gene3D" id="1.50.10.20">
    <property type="match status" value="1"/>
</dbReference>
<dbReference type="Gene3D" id="2.60.40.690">
    <property type="entry name" value="Alpha-macroglobulin, receptor-binding domain"/>
    <property type="match status" value="1"/>
</dbReference>
<dbReference type="InterPro" id="IPR009048">
    <property type="entry name" value="A-macroglobulin_rcpt-bd"/>
</dbReference>
<dbReference type="Pfam" id="PF00207">
    <property type="entry name" value="A2M"/>
    <property type="match status" value="1"/>
</dbReference>
<dbReference type="Pfam" id="PF17791">
    <property type="entry name" value="MG3"/>
    <property type="match status" value="1"/>
</dbReference>
<name>A0A5N4B433_PHOPY</name>
<dbReference type="InterPro" id="IPR041813">
    <property type="entry name" value="A2M_TED"/>
</dbReference>
<dbReference type="Proteomes" id="UP000327044">
    <property type="component" value="Unassembled WGS sequence"/>
</dbReference>
<dbReference type="SMART" id="SM01359">
    <property type="entry name" value="A2M_N_2"/>
    <property type="match status" value="1"/>
</dbReference>
<dbReference type="GO" id="GO:0005615">
    <property type="term" value="C:extracellular space"/>
    <property type="evidence" value="ECO:0007669"/>
    <property type="project" value="InterPro"/>
</dbReference>
<reference evidence="8 9" key="1">
    <citation type="journal article" date="2018" name="Elife">
        <title>Firefly genomes illuminate parallel origins of bioluminescence in beetles.</title>
        <authorList>
            <person name="Fallon T.R."/>
            <person name="Lower S.E."/>
            <person name="Chang C.H."/>
            <person name="Bessho-Uehara M."/>
            <person name="Martin G.J."/>
            <person name="Bewick A.J."/>
            <person name="Behringer M."/>
            <person name="Debat H.J."/>
            <person name="Wong I."/>
            <person name="Day J.C."/>
            <person name="Suvorov A."/>
            <person name="Silva C.J."/>
            <person name="Stanger-Hall K.F."/>
            <person name="Hall D.W."/>
            <person name="Schmitz R.J."/>
            <person name="Nelson D.R."/>
            <person name="Lewis S.M."/>
            <person name="Shigenobu S."/>
            <person name="Bybee S.M."/>
            <person name="Larracuente A.M."/>
            <person name="Oba Y."/>
            <person name="Weng J.K."/>
        </authorList>
    </citation>
    <scope>NUCLEOTIDE SEQUENCE [LARGE SCALE GENOMIC DNA]</scope>
    <source>
        <strain evidence="8">1611_PpyrPB1</strain>
        <tissue evidence="8">Whole body</tissue>
    </source>
</reference>
<feature type="chain" id="PRO_5024369748" description="Alpha-2-macroglobulin domain-containing protein" evidence="4">
    <location>
        <begin position="26"/>
        <end position="1557"/>
    </location>
</feature>
<dbReference type="Gene3D" id="2.60.40.10">
    <property type="entry name" value="Immunoglobulins"/>
    <property type="match status" value="1"/>
</dbReference>
<dbReference type="GO" id="GO:0004866">
    <property type="term" value="F:endopeptidase inhibitor activity"/>
    <property type="evidence" value="ECO:0007669"/>
    <property type="project" value="InterPro"/>
</dbReference>
<keyword evidence="3" id="KW-0325">Glycoprotein</keyword>
<dbReference type="InterPro" id="IPR041555">
    <property type="entry name" value="MG3"/>
</dbReference>
<dbReference type="InterPro" id="IPR011626">
    <property type="entry name" value="Alpha-macroglobulin_TED"/>
</dbReference>
<evidence type="ECO:0000259" key="5">
    <source>
        <dbReference type="SMART" id="SM01359"/>
    </source>
</evidence>
<dbReference type="EMBL" id="VVIM01000001">
    <property type="protein sequence ID" value="KAB0804313.1"/>
    <property type="molecule type" value="Genomic_DNA"/>
</dbReference>
<dbReference type="SMART" id="SM01419">
    <property type="entry name" value="Thiol-ester_cl"/>
    <property type="match status" value="1"/>
</dbReference>
<dbReference type="InterPro" id="IPR050473">
    <property type="entry name" value="A2M/Complement_sys"/>
</dbReference>
<keyword evidence="9" id="KW-1185">Reference proteome</keyword>
<evidence type="ECO:0008006" key="10">
    <source>
        <dbReference type="Google" id="ProtNLM"/>
    </source>
</evidence>
<evidence type="ECO:0000259" key="6">
    <source>
        <dbReference type="SMART" id="SM01360"/>
    </source>
</evidence>
<evidence type="ECO:0000313" key="9">
    <source>
        <dbReference type="Proteomes" id="UP000327044"/>
    </source>
</evidence>
<dbReference type="PANTHER" id="PTHR11412:SF171">
    <property type="entry name" value="PREGNANCY ZONE PROTEIN-LIKE PROTEIN"/>
    <property type="match status" value="1"/>
</dbReference>
<dbReference type="PANTHER" id="PTHR11412">
    <property type="entry name" value="MACROGLOBULIN / COMPLEMENT"/>
    <property type="match status" value="1"/>
</dbReference>
<accession>A0A5N4B433</accession>
<organism evidence="8 9">
    <name type="scientific">Photinus pyralis</name>
    <name type="common">Common eastern firefly</name>
    <name type="synonym">Lampyris pyralis</name>
    <dbReference type="NCBI Taxonomy" id="7054"/>
    <lineage>
        <taxon>Eukaryota</taxon>
        <taxon>Metazoa</taxon>
        <taxon>Ecdysozoa</taxon>
        <taxon>Arthropoda</taxon>
        <taxon>Hexapoda</taxon>
        <taxon>Insecta</taxon>
        <taxon>Pterygota</taxon>
        <taxon>Neoptera</taxon>
        <taxon>Endopterygota</taxon>
        <taxon>Coleoptera</taxon>
        <taxon>Polyphaga</taxon>
        <taxon>Elateriformia</taxon>
        <taxon>Elateroidea</taxon>
        <taxon>Lampyridae</taxon>
        <taxon>Lampyrinae</taxon>
        <taxon>Photinus</taxon>
    </lineage>
</organism>
<dbReference type="InterPro" id="IPR047565">
    <property type="entry name" value="Alpha-macroglob_thiol-ester_cl"/>
</dbReference>
<dbReference type="InterPro" id="IPR036595">
    <property type="entry name" value="A-macroglobulin_rcpt-bd_sf"/>
</dbReference>
<dbReference type="Pfam" id="PF07677">
    <property type="entry name" value="A2M_recep"/>
    <property type="match status" value="1"/>
</dbReference>
<comment type="caution">
    <text evidence="8">The sequence shown here is derived from an EMBL/GenBank/DDBJ whole genome shotgun (WGS) entry which is preliminary data.</text>
</comment>
<dbReference type="PROSITE" id="PS00477">
    <property type="entry name" value="ALPHA_2_MACROGLOBULIN"/>
    <property type="match status" value="1"/>
</dbReference>
<dbReference type="InterPro" id="IPR019742">
    <property type="entry name" value="MacrogloblnA2_CS"/>
</dbReference>
<feature type="domain" description="Alpha-macroglobulin receptor-binding" evidence="7">
    <location>
        <begin position="1382"/>
        <end position="1471"/>
    </location>
</feature>
<dbReference type="SMART" id="SM01361">
    <property type="entry name" value="A2M_recep"/>
    <property type="match status" value="1"/>
</dbReference>
<dbReference type="OrthoDB" id="9998011at2759"/>
<dbReference type="InterPro" id="IPR008930">
    <property type="entry name" value="Terpenoid_cyclase/PrenylTrfase"/>
</dbReference>
<keyword evidence="2" id="KW-1015">Disulfide bond</keyword>
<dbReference type="InParanoid" id="A0A5N4B433"/>
<evidence type="ECO:0000313" key="8">
    <source>
        <dbReference type="EMBL" id="KAB0804313.1"/>
    </source>
</evidence>
<feature type="domain" description="Alpha-2-macroglobulin bait region" evidence="5">
    <location>
        <begin position="467"/>
        <end position="636"/>
    </location>
</feature>